<dbReference type="EMBL" id="NCKV01047098">
    <property type="protein sequence ID" value="RWS16994.1"/>
    <property type="molecule type" value="Genomic_DNA"/>
</dbReference>
<evidence type="ECO:0000259" key="3">
    <source>
        <dbReference type="Pfam" id="PF00004"/>
    </source>
</evidence>
<dbReference type="STRING" id="299467.A0A443RP00"/>
<dbReference type="PANTHER" id="PTHR23073">
    <property type="entry name" value="26S PROTEASOME REGULATORY SUBUNIT"/>
    <property type="match status" value="1"/>
</dbReference>
<dbReference type="InterPro" id="IPR027417">
    <property type="entry name" value="P-loop_NTPase"/>
</dbReference>
<evidence type="ECO:0000256" key="1">
    <source>
        <dbReference type="ARBA" id="ARBA00022741"/>
    </source>
</evidence>
<name>A0A443RP00_9ACAR</name>
<feature type="domain" description="ATPase AAA-type core" evidence="3">
    <location>
        <begin position="1"/>
        <end position="121"/>
    </location>
</feature>
<sequence length="170" mass="19044">MCARAVANRTKAVFVRIVGSRILGKYSGEGPRLIREQFALARQKPACILFFDEIDSFATSRHAPEDGASNEQQRVLLELLIQLDGFDPRDNLKVILNTNRPDMLDPALLRPGRVDRRIEFGIPDLKGRTKIFKIQTKTMNIEPNVRFELLARLCTNSTGADICSVCTEAG</sequence>
<dbReference type="Pfam" id="PF00004">
    <property type="entry name" value="AAA"/>
    <property type="match status" value="1"/>
</dbReference>
<protein>
    <submittedName>
        <fullName evidence="4">26S protease regulatory subunit 7-like protein</fullName>
    </submittedName>
</protein>
<keyword evidence="2" id="KW-0067">ATP-binding</keyword>
<dbReference type="OrthoDB" id="1664597at2759"/>
<evidence type="ECO:0000256" key="2">
    <source>
        <dbReference type="ARBA" id="ARBA00022840"/>
    </source>
</evidence>
<dbReference type="AlphaFoldDB" id="A0A443RP00"/>
<dbReference type="GO" id="GO:0006508">
    <property type="term" value="P:proteolysis"/>
    <property type="evidence" value="ECO:0007669"/>
    <property type="project" value="UniProtKB-KW"/>
</dbReference>
<feature type="non-terminal residue" evidence="4">
    <location>
        <position position="170"/>
    </location>
</feature>
<dbReference type="VEuPathDB" id="VectorBase:LDEU013988"/>
<comment type="caution">
    <text evidence="4">The sequence shown here is derived from an EMBL/GenBank/DDBJ whole genome shotgun (WGS) entry which is preliminary data.</text>
</comment>
<proteinExistence type="predicted"/>
<dbReference type="SUPFAM" id="SSF52540">
    <property type="entry name" value="P-loop containing nucleoside triphosphate hydrolases"/>
    <property type="match status" value="1"/>
</dbReference>
<dbReference type="Gene3D" id="1.10.8.60">
    <property type="match status" value="1"/>
</dbReference>
<keyword evidence="4" id="KW-0378">Hydrolase</keyword>
<evidence type="ECO:0000313" key="4">
    <source>
        <dbReference type="EMBL" id="RWS16994.1"/>
    </source>
</evidence>
<keyword evidence="4" id="KW-0645">Protease</keyword>
<keyword evidence="1" id="KW-0547">Nucleotide-binding</keyword>
<evidence type="ECO:0000313" key="5">
    <source>
        <dbReference type="Proteomes" id="UP000288716"/>
    </source>
</evidence>
<dbReference type="GO" id="GO:0005524">
    <property type="term" value="F:ATP binding"/>
    <property type="evidence" value="ECO:0007669"/>
    <property type="project" value="UniProtKB-KW"/>
</dbReference>
<reference evidence="4 5" key="1">
    <citation type="journal article" date="2018" name="Gigascience">
        <title>Genomes of trombidid mites reveal novel predicted allergens and laterally-transferred genes associated with secondary metabolism.</title>
        <authorList>
            <person name="Dong X."/>
            <person name="Chaisiri K."/>
            <person name="Xia D."/>
            <person name="Armstrong S.D."/>
            <person name="Fang Y."/>
            <person name="Donnelly M.J."/>
            <person name="Kadowaki T."/>
            <person name="McGarry J.W."/>
            <person name="Darby A.C."/>
            <person name="Makepeace B.L."/>
        </authorList>
    </citation>
    <scope>NUCLEOTIDE SEQUENCE [LARGE SCALE GENOMIC DNA]</scope>
    <source>
        <strain evidence="4">UoL-UT</strain>
    </source>
</reference>
<dbReference type="GO" id="GO:0008233">
    <property type="term" value="F:peptidase activity"/>
    <property type="evidence" value="ECO:0007669"/>
    <property type="project" value="UniProtKB-KW"/>
</dbReference>
<keyword evidence="5" id="KW-1185">Reference proteome</keyword>
<dbReference type="InterPro" id="IPR050221">
    <property type="entry name" value="26S_Proteasome_ATPase"/>
</dbReference>
<accession>A0A443RP00</accession>
<gene>
    <name evidence="4" type="ORF">B4U80_01961</name>
</gene>
<organism evidence="4 5">
    <name type="scientific">Leptotrombidium deliense</name>
    <dbReference type="NCBI Taxonomy" id="299467"/>
    <lineage>
        <taxon>Eukaryota</taxon>
        <taxon>Metazoa</taxon>
        <taxon>Ecdysozoa</taxon>
        <taxon>Arthropoda</taxon>
        <taxon>Chelicerata</taxon>
        <taxon>Arachnida</taxon>
        <taxon>Acari</taxon>
        <taxon>Acariformes</taxon>
        <taxon>Trombidiformes</taxon>
        <taxon>Prostigmata</taxon>
        <taxon>Anystina</taxon>
        <taxon>Parasitengona</taxon>
        <taxon>Trombiculoidea</taxon>
        <taxon>Trombiculidae</taxon>
        <taxon>Leptotrombidium</taxon>
    </lineage>
</organism>
<dbReference type="GO" id="GO:0016887">
    <property type="term" value="F:ATP hydrolysis activity"/>
    <property type="evidence" value="ECO:0007669"/>
    <property type="project" value="InterPro"/>
</dbReference>
<dbReference type="InterPro" id="IPR003959">
    <property type="entry name" value="ATPase_AAA_core"/>
</dbReference>
<dbReference type="Gene3D" id="3.40.50.300">
    <property type="entry name" value="P-loop containing nucleotide triphosphate hydrolases"/>
    <property type="match status" value="1"/>
</dbReference>
<dbReference type="Proteomes" id="UP000288716">
    <property type="component" value="Unassembled WGS sequence"/>
</dbReference>